<keyword evidence="3 7" id="KW-1133">Transmembrane helix</keyword>
<dbReference type="GO" id="GO:0015513">
    <property type="term" value="F:high-affinity secondary active nitrite transmembrane transporter activity"/>
    <property type="evidence" value="ECO:0007669"/>
    <property type="project" value="TreeGrafter"/>
</dbReference>
<evidence type="ECO:0000256" key="1">
    <source>
        <dbReference type="ARBA" id="ARBA00004141"/>
    </source>
</evidence>
<evidence type="ECO:0000256" key="4">
    <source>
        <dbReference type="ARBA" id="ARBA00023136"/>
    </source>
</evidence>
<comment type="subcellular location">
    <subcellularLocation>
        <location evidence="1">Membrane</location>
        <topology evidence="1">Multi-pass membrane protein</topology>
    </subcellularLocation>
</comment>
<dbReference type="InParanoid" id="A0A0H2RT77"/>
<protein>
    <recommendedName>
        <fullName evidence="10">Formate/nitrite transporter</fullName>
    </recommendedName>
</protein>
<name>A0A0H2RT77_9AGAM</name>
<organism evidence="8 9">
    <name type="scientific">Schizopora paradoxa</name>
    <dbReference type="NCBI Taxonomy" id="27342"/>
    <lineage>
        <taxon>Eukaryota</taxon>
        <taxon>Fungi</taxon>
        <taxon>Dikarya</taxon>
        <taxon>Basidiomycota</taxon>
        <taxon>Agaricomycotina</taxon>
        <taxon>Agaricomycetes</taxon>
        <taxon>Hymenochaetales</taxon>
        <taxon>Schizoporaceae</taxon>
        <taxon>Schizopora</taxon>
    </lineage>
</organism>
<keyword evidence="2 7" id="KW-0812">Transmembrane</keyword>
<feature type="compositionally biased region" description="Basic and acidic residues" evidence="6">
    <location>
        <begin position="336"/>
        <end position="353"/>
    </location>
</feature>
<dbReference type="InterPro" id="IPR024002">
    <property type="entry name" value="For/NO2_transpt_CS"/>
</dbReference>
<proteinExistence type="inferred from homology"/>
<sequence length="367" mass="39730">MKHHISSSHNHRSDNPQAPCCPYPDEVLSGHELEAVIIAAAIKKANAPFDKSFFLGALAGLWVGLAGIAALTVAGGIPVDVRNEWPMLPKLCMGTFFTFALHFIVMFGGDLFTGSMMTLTIGVLNRAVPLRKVAVNFVAVYLGNWSGCLLTAYLLALRTRLFDAEPFHSYVSEFAIGKITGHSWGTLFLKAIPANTLVGMSVVLGASSREAAGRIMALYFPVLLFVISGWEHCVANMFFVSTSLMYGAPSTIARFWYNQSAAIVGNYIGGGLIIAGSLHALNHWVSIFSIFPGAPEFLVGSAAYASEVKREKTLDLESNEVTAEKGSETPSIVKGENMKEEDHTVVQVRTHDSEESEPSVCEGYRGF</sequence>
<dbReference type="STRING" id="27342.A0A0H2RT77"/>
<dbReference type="PANTHER" id="PTHR30520">
    <property type="entry name" value="FORMATE TRANSPORTER-RELATED"/>
    <property type="match status" value="1"/>
</dbReference>
<feature type="transmembrane region" description="Helical" evidence="7">
    <location>
        <begin position="187"/>
        <end position="206"/>
    </location>
</feature>
<dbReference type="GO" id="GO:0005886">
    <property type="term" value="C:plasma membrane"/>
    <property type="evidence" value="ECO:0007669"/>
    <property type="project" value="TreeGrafter"/>
</dbReference>
<dbReference type="PROSITE" id="PS01005">
    <property type="entry name" value="FORMATE_NITRITE_TP_1"/>
    <property type="match status" value="1"/>
</dbReference>
<dbReference type="PANTHER" id="PTHR30520:SF6">
    <property type="entry name" value="FORMATE_NITRATE FAMILY TRANSPORTER (EUROFUNG)"/>
    <property type="match status" value="1"/>
</dbReference>
<evidence type="ECO:0000256" key="7">
    <source>
        <dbReference type="SAM" id="Phobius"/>
    </source>
</evidence>
<reference evidence="8 9" key="1">
    <citation type="submission" date="2015-04" db="EMBL/GenBank/DDBJ databases">
        <title>Complete genome sequence of Schizopora paradoxa KUC8140, a cosmopolitan wood degrader in East Asia.</title>
        <authorList>
            <consortium name="DOE Joint Genome Institute"/>
            <person name="Min B."/>
            <person name="Park H."/>
            <person name="Jang Y."/>
            <person name="Kim J.-J."/>
            <person name="Kim K.H."/>
            <person name="Pangilinan J."/>
            <person name="Lipzen A."/>
            <person name="Riley R."/>
            <person name="Grigoriev I.V."/>
            <person name="Spatafora J.W."/>
            <person name="Choi I.-G."/>
        </authorList>
    </citation>
    <scope>NUCLEOTIDE SEQUENCE [LARGE SCALE GENOMIC DNA]</scope>
    <source>
        <strain evidence="8 9">KUC8140</strain>
    </source>
</reference>
<evidence type="ECO:0000313" key="8">
    <source>
        <dbReference type="EMBL" id="KLO08026.1"/>
    </source>
</evidence>
<dbReference type="InterPro" id="IPR000292">
    <property type="entry name" value="For/NO2_transpt"/>
</dbReference>
<dbReference type="Gene3D" id="1.20.1080.10">
    <property type="entry name" value="Glycerol uptake facilitator protein"/>
    <property type="match status" value="1"/>
</dbReference>
<keyword evidence="9" id="KW-1185">Reference proteome</keyword>
<dbReference type="Pfam" id="PF01226">
    <property type="entry name" value="Form_Nir_trans"/>
    <property type="match status" value="1"/>
</dbReference>
<dbReference type="AlphaFoldDB" id="A0A0H2RT77"/>
<evidence type="ECO:0000256" key="6">
    <source>
        <dbReference type="SAM" id="MobiDB-lite"/>
    </source>
</evidence>
<feature type="transmembrane region" description="Helical" evidence="7">
    <location>
        <begin position="53"/>
        <end position="79"/>
    </location>
</feature>
<accession>A0A0H2RT77</accession>
<evidence type="ECO:0000256" key="2">
    <source>
        <dbReference type="ARBA" id="ARBA00022692"/>
    </source>
</evidence>
<feature type="transmembrane region" description="Helical" evidence="7">
    <location>
        <begin position="260"/>
        <end position="281"/>
    </location>
</feature>
<feature type="transmembrane region" description="Helical" evidence="7">
    <location>
        <begin position="218"/>
        <end position="240"/>
    </location>
</feature>
<keyword evidence="4 7" id="KW-0472">Membrane</keyword>
<evidence type="ECO:0000256" key="3">
    <source>
        <dbReference type="ARBA" id="ARBA00022989"/>
    </source>
</evidence>
<feature type="transmembrane region" description="Helical" evidence="7">
    <location>
        <begin position="133"/>
        <end position="156"/>
    </location>
</feature>
<evidence type="ECO:0000256" key="5">
    <source>
        <dbReference type="ARBA" id="ARBA00049660"/>
    </source>
</evidence>
<dbReference type="EMBL" id="KQ086109">
    <property type="protein sequence ID" value="KLO08026.1"/>
    <property type="molecule type" value="Genomic_DNA"/>
</dbReference>
<feature type="region of interest" description="Disordered" evidence="6">
    <location>
        <begin position="316"/>
        <end position="367"/>
    </location>
</feature>
<feature type="transmembrane region" description="Helical" evidence="7">
    <location>
        <begin position="99"/>
        <end position="121"/>
    </location>
</feature>
<dbReference type="OrthoDB" id="4829at2759"/>
<dbReference type="GO" id="GO:0015707">
    <property type="term" value="P:nitrite transport"/>
    <property type="evidence" value="ECO:0007669"/>
    <property type="project" value="TreeGrafter"/>
</dbReference>
<evidence type="ECO:0000313" key="9">
    <source>
        <dbReference type="Proteomes" id="UP000053477"/>
    </source>
</evidence>
<comment type="similarity">
    <text evidence="5">Belongs to the FNT transporter (TC 1.A.16) family.</text>
</comment>
<evidence type="ECO:0008006" key="10">
    <source>
        <dbReference type="Google" id="ProtNLM"/>
    </source>
</evidence>
<dbReference type="InterPro" id="IPR023271">
    <property type="entry name" value="Aquaporin-like"/>
</dbReference>
<dbReference type="Proteomes" id="UP000053477">
    <property type="component" value="Unassembled WGS sequence"/>
</dbReference>
<gene>
    <name evidence="8" type="ORF">SCHPADRAFT_880945</name>
</gene>